<evidence type="ECO:0000313" key="2">
    <source>
        <dbReference type="Proteomes" id="UP000784880"/>
    </source>
</evidence>
<dbReference type="Proteomes" id="UP000784880">
    <property type="component" value="Unassembled WGS sequence"/>
</dbReference>
<proteinExistence type="predicted"/>
<protein>
    <submittedName>
        <fullName evidence="1">Uncharacterized protein</fullName>
    </submittedName>
</protein>
<dbReference type="RefSeq" id="WP_217065196.1">
    <property type="nucleotide sequence ID" value="NZ_JAHQCS010000066.1"/>
</dbReference>
<gene>
    <name evidence="1" type="ORF">KS419_06170</name>
</gene>
<dbReference type="EMBL" id="JAHQCS010000066">
    <property type="protein sequence ID" value="MBU9711312.1"/>
    <property type="molecule type" value="Genomic_DNA"/>
</dbReference>
<keyword evidence="2" id="KW-1185">Reference proteome</keyword>
<name>A0ABS6JCA6_9BACI</name>
<organism evidence="1 2">
    <name type="scientific">Evansella tamaricis</name>
    <dbReference type="NCBI Taxonomy" id="2069301"/>
    <lineage>
        <taxon>Bacteria</taxon>
        <taxon>Bacillati</taxon>
        <taxon>Bacillota</taxon>
        <taxon>Bacilli</taxon>
        <taxon>Bacillales</taxon>
        <taxon>Bacillaceae</taxon>
        <taxon>Evansella</taxon>
    </lineage>
</organism>
<accession>A0ABS6JCA6</accession>
<reference evidence="1 2" key="1">
    <citation type="submission" date="2021-06" db="EMBL/GenBank/DDBJ databases">
        <title>Bacillus sp. RD4P76, an endophyte from a halophyte.</title>
        <authorList>
            <person name="Sun J.-Q."/>
        </authorList>
    </citation>
    <scope>NUCLEOTIDE SEQUENCE [LARGE SCALE GENOMIC DNA]</scope>
    <source>
        <strain evidence="1 2">CGMCC 1.15917</strain>
    </source>
</reference>
<evidence type="ECO:0000313" key="1">
    <source>
        <dbReference type="EMBL" id="MBU9711312.1"/>
    </source>
</evidence>
<sequence length="56" mass="6869">MLLTKKDKQILIRVLKREKRRKFGIKEKKEDINQLIDKFEQSFRNEKVNKVKPTKL</sequence>
<comment type="caution">
    <text evidence="1">The sequence shown here is derived from an EMBL/GenBank/DDBJ whole genome shotgun (WGS) entry which is preliminary data.</text>
</comment>